<dbReference type="PROSITE" id="PS00211">
    <property type="entry name" value="ABC_TRANSPORTER_1"/>
    <property type="match status" value="1"/>
</dbReference>
<dbReference type="PROSITE" id="PS50893">
    <property type="entry name" value="ABC_TRANSPORTER_2"/>
    <property type="match status" value="1"/>
</dbReference>
<dbReference type="EMBL" id="BAAAQN010000009">
    <property type="protein sequence ID" value="GAA2023580.1"/>
    <property type="molecule type" value="Genomic_DNA"/>
</dbReference>
<reference evidence="8 9" key="1">
    <citation type="journal article" date="2019" name="Int. J. Syst. Evol. Microbiol.">
        <title>The Global Catalogue of Microorganisms (GCM) 10K type strain sequencing project: providing services to taxonomists for standard genome sequencing and annotation.</title>
        <authorList>
            <consortium name="The Broad Institute Genomics Platform"/>
            <consortium name="The Broad Institute Genome Sequencing Center for Infectious Disease"/>
            <person name="Wu L."/>
            <person name="Ma J."/>
        </authorList>
    </citation>
    <scope>NUCLEOTIDE SEQUENCE [LARGE SCALE GENOMIC DNA]</scope>
    <source>
        <strain evidence="8 9">JCM 16014</strain>
    </source>
</reference>
<dbReference type="Pfam" id="PF00005">
    <property type="entry name" value="ABC_tran"/>
    <property type="match status" value="1"/>
</dbReference>
<dbReference type="CDD" id="cd03230">
    <property type="entry name" value="ABC_DR_subfamily_A"/>
    <property type="match status" value="1"/>
</dbReference>
<evidence type="ECO:0000256" key="1">
    <source>
        <dbReference type="ARBA" id="ARBA00004202"/>
    </source>
</evidence>
<accession>A0ABN2TX48</accession>
<evidence type="ECO:0000256" key="2">
    <source>
        <dbReference type="ARBA" id="ARBA00005417"/>
    </source>
</evidence>
<protein>
    <submittedName>
        <fullName evidence="8">ABC transporter ATP-binding protein</fullName>
    </submittedName>
</protein>
<proteinExistence type="inferred from homology"/>
<keyword evidence="3" id="KW-0813">Transport</keyword>
<comment type="subcellular location">
    <subcellularLocation>
        <location evidence="1">Cell membrane</location>
        <topology evidence="1">Peripheral membrane protein</topology>
    </subcellularLocation>
</comment>
<keyword evidence="5 8" id="KW-0067">ATP-binding</keyword>
<dbReference type="InterPro" id="IPR003439">
    <property type="entry name" value="ABC_transporter-like_ATP-bd"/>
</dbReference>
<dbReference type="InterPro" id="IPR003593">
    <property type="entry name" value="AAA+_ATPase"/>
</dbReference>
<evidence type="ECO:0000256" key="6">
    <source>
        <dbReference type="ARBA" id="ARBA00023251"/>
    </source>
</evidence>
<dbReference type="InterPro" id="IPR017871">
    <property type="entry name" value="ABC_transporter-like_CS"/>
</dbReference>
<feature type="domain" description="ABC transporter" evidence="7">
    <location>
        <begin position="27"/>
        <end position="259"/>
    </location>
</feature>
<dbReference type="InterPro" id="IPR050763">
    <property type="entry name" value="ABC_transporter_ATP-binding"/>
</dbReference>
<keyword evidence="9" id="KW-1185">Reference proteome</keyword>
<dbReference type="Proteomes" id="UP001500751">
    <property type="component" value="Unassembled WGS sequence"/>
</dbReference>
<organism evidence="8 9">
    <name type="scientific">Catenulispora yoronensis</name>
    <dbReference type="NCBI Taxonomy" id="450799"/>
    <lineage>
        <taxon>Bacteria</taxon>
        <taxon>Bacillati</taxon>
        <taxon>Actinomycetota</taxon>
        <taxon>Actinomycetes</taxon>
        <taxon>Catenulisporales</taxon>
        <taxon>Catenulisporaceae</taxon>
        <taxon>Catenulispora</taxon>
    </lineage>
</organism>
<dbReference type="GO" id="GO:0005524">
    <property type="term" value="F:ATP binding"/>
    <property type="evidence" value="ECO:0007669"/>
    <property type="project" value="UniProtKB-KW"/>
</dbReference>
<dbReference type="PANTHER" id="PTHR42711:SF5">
    <property type="entry name" value="ABC TRANSPORTER ATP-BINDING PROTEIN NATA"/>
    <property type="match status" value="1"/>
</dbReference>
<dbReference type="SMART" id="SM00382">
    <property type="entry name" value="AAA"/>
    <property type="match status" value="1"/>
</dbReference>
<keyword evidence="4" id="KW-0547">Nucleotide-binding</keyword>
<comment type="similarity">
    <text evidence="2">Belongs to the ABC transporter superfamily.</text>
</comment>
<dbReference type="SUPFAM" id="SSF52540">
    <property type="entry name" value="P-loop containing nucleoside triphosphate hydrolases"/>
    <property type="match status" value="1"/>
</dbReference>
<dbReference type="PANTHER" id="PTHR42711">
    <property type="entry name" value="ABC TRANSPORTER ATP-BINDING PROTEIN"/>
    <property type="match status" value="1"/>
</dbReference>
<evidence type="ECO:0000256" key="5">
    <source>
        <dbReference type="ARBA" id="ARBA00022840"/>
    </source>
</evidence>
<dbReference type="InterPro" id="IPR027417">
    <property type="entry name" value="P-loop_NTPase"/>
</dbReference>
<dbReference type="Gene3D" id="3.40.50.300">
    <property type="entry name" value="P-loop containing nucleotide triphosphate hydrolases"/>
    <property type="match status" value="1"/>
</dbReference>
<evidence type="ECO:0000313" key="8">
    <source>
        <dbReference type="EMBL" id="GAA2023580.1"/>
    </source>
</evidence>
<sequence length="331" mass="35781">MCPRHYAALAATPIVDVMKPSTQDTVIEARGVSFAYQARSGSAKTPHVAVRDVDLTVRRGELYALLGTNGAGKTTMLEVLEGHRPAMAGRISVLGGDPSDRRHVRPRMGIMLQDSGLAADLTVRETVALAGAISGRRDDVDKVLEHVGISHRSRTRAAQLSGGEKRRVDFAMAIWGRPELVFLDEPTTGLDPASREALWSVVDELKSDGTAFLLTTHYLEEAEKHADRVGLMHAGSIRRQGTLGELTEGGVSTIRFVPPEAVQGLPLPLAGTENGLAVIETRDVQRDVAALLAWAAGHGHVLRRFSVRESGLDDIFRTLGRRPEGQEGKNK</sequence>
<name>A0ABN2TX48_9ACTN</name>
<evidence type="ECO:0000259" key="7">
    <source>
        <dbReference type="PROSITE" id="PS50893"/>
    </source>
</evidence>
<gene>
    <name evidence="8" type="ORF">GCM10009839_21490</name>
</gene>
<evidence type="ECO:0000256" key="4">
    <source>
        <dbReference type="ARBA" id="ARBA00022741"/>
    </source>
</evidence>
<keyword evidence="6" id="KW-0046">Antibiotic resistance</keyword>
<evidence type="ECO:0000256" key="3">
    <source>
        <dbReference type="ARBA" id="ARBA00022448"/>
    </source>
</evidence>
<evidence type="ECO:0000313" key="9">
    <source>
        <dbReference type="Proteomes" id="UP001500751"/>
    </source>
</evidence>
<comment type="caution">
    <text evidence="8">The sequence shown here is derived from an EMBL/GenBank/DDBJ whole genome shotgun (WGS) entry which is preliminary data.</text>
</comment>